<keyword evidence="4" id="KW-1185">Reference proteome</keyword>
<dbReference type="GO" id="GO:0017128">
    <property type="term" value="F:phospholipid scramblase activity"/>
    <property type="evidence" value="ECO:0007669"/>
    <property type="project" value="InterPro"/>
</dbReference>
<dbReference type="InterPro" id="IPR025659">
    <property type="entry name" value="Tubby-like_C"/>
</dbReference>
<reference evidence="3" key="1">
    <citation type="submission" date="2020-06" db="EMBL/GenBank/DDBJ databases">
        <title>Draft genome of Bugula neritina, a colonial animal packing powerful symbionts and potential medicines.</title>
        <authorList>
            <person name="Rayko M."/>
        </authorList>
    </citation>
    <scope>NUCLEOTIDE SEQUENCE [LARGE SCALE GENOMIC DNA]</scope>
    <source>
        <strain evidence="3">Kwan_BN1</strain>
    </source>
</reference>
<dbReference type="SUPFAM" id="SSF54518">
    <property type="entry name" value="Tubby C-terminal domain-like"/>
    <property type="match status" value="1"/>
</dbReference>
<dbReference type="PANTHER" id="PTHR23248">
    <property type="entry name" value="PHOSPHOLIPID SCRAMBLASE-RELATED"/>
    <property type="match status" value="1"/>
</dbReference>
<evidence type="ECO:0000256" key="2">
    <source>
        <dbReference type="RuleBase" id="RU363116"/>
    </source>
</evidence>
<gene>
    <name evidence="3" type="ORF">EB796_021599</name>
</gene>
<dbReference type="InterPro" id="IPR005552">
    <property type="entry name" value="Scramblase"/>
</dbReference>
<keyword evidence="2" id="KW-0449">Lipoprotein</keyword>
<comment type="similarity">
    <text evidence="1 2">Belongs to the phospholipid scramblase family.</text>
</comment>
<dbReference type="OrthoDB" id="191150at2759"/>
<evidence type="ECO:0000256" key="1">
    <source>
        <dbReference type="ARBA" id="ARBA00005350"/>
    </source>
</evidence>
<protein>
    <recommendedName>
        <fullName evidence="2">Phospholipid scramblase</fullName>
    </recommendedName>
</protein>
<dbReference type="GO" id="GO:0005886">
    <property type="term" value="C:plasma membrane"/>
    <property type="evidence" value="ECO:0007669"/>
    <property type="project" value="TreeGrafter"/>
</dbReference>
<evidence type="ECO:0000313" key="3">
    <source>
        <dbReference type="EMBL" id="KAF6020102.1"/>
    </source>
</evidence>
<accession>A0A7J7J1P5</accession>
<dbReference type="EMBL" id="VXIV02003193">
    <property type="protein sequence ID" value="KAF6020102.1"/>
    <property type="molecule type" value="Genomic_DNA"/>
</dbReference>
<keyword evidence="2" id="KW-0106">Calcium</keyword>
<dbReference type="Pfam" id="PF03803">
    <property type="entry name" value="Scramblase"/>
    <property type="match status" value="1"/>
</dbReference>
<comment type="function">
    <text evidence="2">May mediate accelerated ATP-independent bidirectional transbilayer migration of phospholipids upon binding calcium ions that results in a loss of phospholipid asymmetry in the plasma membrane.</text>
</comment>
<organism evidence="3 4">
    <name type="scientific">Bugula neritina</name>
    <name type="common">Brown bryozoan</name>
    <name type="synonym">Sertularia neritina</name>
    <dbReference type="NCBI Taxonomy" id="10212"/>
    <lineage>
        <taxon>Eukaryota</taxon>
        <taxon>Metazoa</taxon>
        <taxon>Spiralia</taxon>
        <taxon>Lophotrochozoa</taxon>
        <taxon>Bryozoa</taxon>
        <taxon>Gymnolaemata</taxon>
        <taxon>Cheilostomatida</taxon>
        <taxon>Flustrina</taxon>
        <taxon>Buguloidea</taxon>
        <taxon>Bugulidae</taxon>
        <taxon>Bugula</taxon>
    </lineage>
</organism>
<comment type="caution">
    <text evidence="3">The sequence shown here is derived from an EMBL/GenBank/DDBJ whole genome shotgun (WGS) entry which is preliminary data.</text>
</comment>
<name>A0A7J7J1P5_BUGNE</name>
<proteinExistence type="inferred from homology"/>
<dbReference type="AlphaFoldDB" id="A0A7J7J1P5"/>
<keyword evidence="2" id="KW-0564">Palmitate</keyword>
<comment type="cofactor">
    <cofactor evidence="2">
        <name>Ca(2+)</name>
        <dbReference type="ChEBI" id="CHEBI:29108"/>
    </cofactor>
</comment>
<dbReference type="Proteomes" id="UP000593567">
    <property type="component" value="Unassembled WGS sequence"/>
</dbReference>
<dbReference type="PANTHER" id="PTHR23248:SF9">
    <property type="entry name" value="PHOSPHOLIPID SCRAMBLASE"/>
    <property type="match status" value="1"/>
</dbReference>
<sequence length="235" mass="26125">MAAPQAPPNCPPGLEYLALVDQLLVHQQTELLEAFIGFETNNKYDIKNSMGQRVYLAAEDNDCCSRNVCGASRPFDIKILDNNQREVMHLSRPLRCSTCWCPCFLQRVEVQAPPGEVIGYVKQGWSICKPKFWIQNAAGEDILRIDGPCFTCSICGDVEFDVSSHDGSSPVGRISKQWSGLIKEAFTDADNFGVTFPIDLDVRVKATTLAATFLIDFMFFEKKGNEEKDAPGMLS</sequence>
<evidence type="ECO:0000313" key="4">
    <source>
        <dbReference type="Proteomes" id="UP000593567"/>
    </source>
</evidence>